<gene>
    <name evidence="1" type="ORF">ABIE19_000930</name>
</gene>
<evidence type="ECO:0008006" key="3">
    <source>
        <dbReference type="Google" id="ProtNLM"/>
    </source>
</evidence>
<dbReference type="RefSeq" id="WP_354087965.1">
    <property type="nucleotide sequence ID" value="NZ_JBEPTF010000001.1"/>
</dbReference>
<evidence type="ECO:0000313" key="1">
    <source>
        <dbReference type="EMBL" id="MET4683021.1"/>
    </source>
</evidence>
<protein>
    <recommendedName>
        <fullName evidence="3">GNAT family N-acetyltransferase</fullName>
    </recommendedName>
</protein>
<name>A0ABV2R8V3_9CAUL</name>
<sequence>MTQSRLTQDVHWPDAPRLDVVPLTEAEAPAEFALARMWRPDLGADQWRTFLRDWRAAPDSRGILSARSLRGGVLGFVSWWRQPDLEFGETLWAGPFVVREMGVRPLVRQSLAVELTALAHRLGARLRYAED</sequence>
<organism evidence="1 2">
    <name type="scientific">Brevundimonas faecalis</name>
    <dbReference type="NCBI Taxonomy" id="947378"/>
    <lineage>
        <taxon>Bacteria</taxon>
        <taxon>Pseudomonadati</taxon>
        <taxon>Pseudomonadota</taxon>
        <taxon>Alphaproteobacteria</taxon>
        <taxon>Caulobacterales</taxon>
        <taxon>Caulobacteraceae</taxon>
        <taxon>Brevundimonas</taxon>
    </lineage>
</organism>
<proteinExistence type="predicted"/>
<reference evidence="1 2" key="1">
    <citation type="submission" date="2024-06" db="EMBL/GenBank/DDBJ databases">
        <title>Sorghum-associated microbial communities from plants grown in Nebraska, USA.</title>
        <authorList>
            <person name="Schachtman D."/>
        </authorList>
    </citation>
    <scope>NUCLEOTIDE SEQUENCE [LARGE SCALE GENOMIC DNA]</scope>
    <source>
        <strain evidence="1 2">2814</strain>
    </source>
</reference>
<evidence type="ECO:0000313" key="2">
    <source>
        <dbReference type="Proteomes" id="UP001549313"/>
    </source>
</evidence>
<keyword evidence="2" id="KW-1185">Reference proteome</keyword>
<accession>A0ABV2R8V3</accession>
<dbReference type="EMBL" id="JBEPTF010000001">
    <property type="protein sequence ID" value="MET4683021.1"/>
    <property type="molecule type" value="Genomic_DNA"/>
</dbReference>
<comment type="caution">
    <text evidence="1">The sequence shown here is derived from an EMBL/GenBank/DDBJ whole genome shotgun (WGS) entry which is preliminary data.</text>
</comment>
<dbReference type="Proteomes" id="UP001549313">
    <property type="component" value="Unassembled WGS sequence"/>
</dbReference>